<keyword evidence="5 7" id="KW-1133">Transmembrane helix</keyword>
<evidence type="ECO:0000256" key="5">
    <source>
        <dbReference type="ARBA" id="ARBA00022989"/>
    </source>
</evidence>
<comment type="subcellular location">
    <subcellularLocation>
        <location evidence="1">Cell membrane</location>
        <topology evidence="1">Multi-pass membrane protein</topology>
    </subcellularLocation>
</comment>
<dbReference type="PRINTS" id="PR00173">
    <property type="entry name" value="EDTRNSPORT"/>
</dbReference>
<comment type="caution">
    <text evidence="8">The sequence shown here is derived from an EMBL/GenBank/DDBJ whole genome shotgun (WGS) entry which is preliminary data.</text>
</comment>
<evidence type="ECO:0000256" key="1">
    <source>
        <dbReference type="ARBA" id="ARBA00004651"/>
    </source>
</evidence>
<feature type="transmembrane region" description="Helical" evidence="7">
    <location>
        <begin position="110"/>
        <end position="131"/>
    </location>
</feature>
<evidence type="ECO:0000256" key="4">
    <source>
        <dbReference type="ARBA" id="ARBA00022692"/>
    </source>
</evidence>
<feature type="transmembrane region" description="Helical" evidence="7">
    <location>
        <begin position="77"/>
        <end position="98"/>
    </location>
</feature>
<protein>
    <submittedName>
        <fullName evidence="8">Dicarboxylate/amino acid:cation symporter</fullName>
    </submittedName>
</protein>
<evidence type="ECO:0000313" key="9">
    <source>
        <dbReference type="Proteomes" id="UP001600894"/>
    </source>
</evidence>
<evidence type="ECO:0000256" key="7">
    <source>
        <dbReference type="SAM" id="Phobius"/>
    </source>
</evidence>
<accession>A0ABQ0AWM2</accession>
<evidence type="ECO:0000256" key="2">
    <source>
        <dbReference type="ARBA" id="ARBA00022448"/>
    </source>
</evidence>
<dbReference type="Proteomes" id="UP001600894">
    <property type="component" value="Unassembled WGS sequence"/>
</dbReference>
<evidence type="ECO:0000256" key="6">
    <source>
        <dbReference type="ARBA" id="ARBA00023136"/>
    </source>
</evidence>
<evidence type="ECO:0000313" key="8">
    <source>
        <dbReference type="EMBL" id="GAA6268437.1"/>
    </source>
</evidence>
<feature type="transmembrane region" description="Helical" evidence="7">
    <location>
        <begin position="179"/>
        <end position="196"/>
    </location>
</feature>
<dbReference type="InterPro" id="IPR036458">
    <property type="entry name" value="Na:dicarbo_symporter_sf"/>
</dbReference>
<dbReference type="PANTHER" id="PTHR42865">
    <property type="entry name" value="PROTON/GLUTAMATE-ASPARTATE SYMPORTER"/>
    <property type="match status" value="1"/>
</dbReference>
<keyword evidence="6 7" id="KW-0472">Membrane</keyword>
<keyword evidence="3" id="KW-1003">Cell membrane</keyword>
<organism evidence="8 9">
    <name type="scientific">Enterocloster alcoholdehydrogenati</name>
    <dbReference type="NCBI Taxonomy" id="2547410"/>
    <lineage>
        <taxon>Bacteria</taxon>
        <taxon>Bacillati</taxon>
        <taxon>Bacillota</taxon>
        <taxon>Clostridia</taxon>
        <taxon>Lachnospirales</taxon>
        <taxon>Lachnospiraceae</taxon>
        <taxon>Enterocloster</taxon>
    </lineage>
</organism>
<proteinExistence type="predicted"/>
<dbReference type="PANTHER" id="PTHR42865:SF7">
    <property type="entry name" value="PROTON_GLUTAMATE-ASPARTATE SYMPORTER"/>
    <property type="match status" value="1"/>
</dbReference>
<keyword evidence="4 7" id="KW-0812">Transmembrane</keyword>
<dbReference type="RefSeq" id="WP_243176174.1">
    <property type="nucleotide sequence ID" value="NZ_BAABXL010000001.1"/>
</dbReference>
<feature type="transmembrane region" description="Helical" evidence="7">
    <location>
        <begin position="216"/>
        <end position="243"/>
    </location>
</feature>
<keyword evidence="9" id="KW-1185">Reference proteome</keyword>
<gene>
    <name evidence="8" type="ORF">F130042H8_14970</name>
</gene>
<dbReference type="InterPro" id="IPR001991">
    <property type="entry name" value="Na-dicarboxylate_symporter"/>
</dbReference>
<keyword evidence="2" id="KW-0813">Transport</keyword>
<feature type="transmembrane region" description="Helical" evidence="7">
    <location>
        <begin position="360"/>
        <end position="378"/>
    </location>
</feature>
<dbReference type="Pfam" id="PF00375">
    <property type="entry name" value="SDF"/>
    <property type="match status" value="1"/>
</dbReference>
<dbReference type="EMBL" id="BAABXL010000001">
    <property type="protein sequence ID" value="GAA6268437.1"/>
    <property type="molecule type" value="Genomic_DNA"/>
</dbReference>
<reference evidence="8 9" key="1">
    <citation type="submission" date="2024-04" db="EMBL/GenBank/DDBJ databases">
        <title>Defined microbial consortia suppress multidrug-resistant proinflammatory Enterobacteriaceae via ecological control.</title>
        <authorList>
            <person name="Furuichi M."/>
            <person name="Kawaguchi T."/>
            <person name="Pust M."/>
            <person name="Yasuma K."/>
            <person name="Plichta D."/>
            <person name="Hasegawa N."/>
            <person name="Ohya T."/>
            <person name="Bhattarai S."/>
            <person name="Sasajima S."/>
            <person name="Aoto Y."/>
            <person name="Tuganbaev T."/>
            <person name="Yaginuma M."/>
            <person name="Ueda M."/>
            <person name="Okahashi N."/>
            <person name="Amafuji K."/>
            <person name="Kiridooshi Y."/>
            <person name="Sugita K."/>
            <person name="Strazar M."/>
            <person name="Skelly A."/>
            <person name="Suda W."/>
            <person name="Hattori M."/>
            <person name="Nakamoto N."/>
            <person name="Caballero S."/>
            <person name="Norman J."/>
            <person name="Olle B."/>
            <person name="Tanoue T."/>
            <person name="Arita M."/>
            <person name="Bucci V."/>
            <person name="Atarashi K."/>
            <person name="Xavier R."/>
            <person name="Honda K."/>
        </authorList>
    </citation>
    <scope>NUCLEOTIDE SEQUENCE [LARGE SCALE GENOMIC DNA]</scope>
    <source>
        <strain evidence="9">f13</strain>
    </source>
</reference>
<evidence type="ECO:0000256" key="3">
    <source>
        <dbReference type="ARBA" id="ARBA00022475"/>
    </source>
</evidence>
<feature type="transmembrane region" description="Helical" evidence="7">
    <location>
        <begin position="249"/>
        <end position="276"/>
    </location>
</feature>
<dbReference type="SUPFAM" id="SSF118215">
    <property type="entry name" value="Proton glutamate symport protein"/>
    <property type="match status" value="1"/>
</dbReference>
<name>A0ABQ0AWM2_9FIRM</name>
<dbReference type="Gene3D" id="1.10.3860.10">
    <property type="entry name" value="Sodium:dicarboxylate symporter"/>
    <property type="match status" value="1"/>
</dbReference>
<sequence length="456" mass="48020">MNRNKSDSVVKKMMIALFGGLIVGVAFLLLREKLVSTGNETVWNVINNLLFQDITVPEGVRSIGIFYIVGQIFMRGLQLAIVPLVLVSLSLAMCSISNASKLGRIAGRTLLGFFLFYCVGAFAAGAVAYGVKSAGFYNVVLPGGEVAEAATIEAFNPLATIVNAVPSNITGAFGSNNEILAVVVVAILLGLCINQLGEKAEALKKILMSCDEVIQLYLKILINKVGPIAIFCLISRTFAIYGVEYLAPAAAYMVSAIATLFILVVTVYPIGVFLTTGLDPFTFMKKIAKVGVFGFSTNSSAACLPLNTRTCKEELGCSDEITSFVLPTGMTINMNGTTVMHMFAVTFIATSAGIDVTPANLIVMAFLSICAAAGTPAIPIAGTTMIFTVLSGMGWTTDACLIGYALVVAINRPVEMALLPLNVIGSAAVNVIVSAKEKELDLSVYNGQIAGKAKQA</sequence>
<feature type="transmembrane region" description="Helical" evidence="7">
    <location>
        <begin position="12"/>
        <end position="30"/>
    </location>
</feature>
<feature type="transmembrane region" description="Helical" evidence="7">
    <location>
        <begin position="385"/>
        <end position="410"/>
    </location>
</feature>